<reference evidence="2" key="1">
    <citation type="submission" date="2020-02" db="EMBL/GenBank/DDBJ databases">
        <authorList>
            <person name="Meier V. D."/>
        </authorList>
    </citation>
    <scope>NUCLEOTIDE SEQUENCE</scope>
    <source>
        <strain evidence="2">AVDCRST_MAG10</strain>
    </source>
</reference>
<protein>
    <submittedName>
        <fullName evidence="2">Uncharacterized protein</fullName>
    </submittedName>
</protein>
<proteinExistence type="predicted"/>
<name>A0A6J4H7W3_9ACTN</name>
<evidence type="ECO:0000313" key="2">
    <source>
        <dbReference type="EMBL" id="CAA9213863.1"/>
    </source>
</evidence>
<feature type="region of interest" description="Disordered" evidence="1">
    <location>
        <begin position="36"/>
        <end position="70"/>
    </location>
</feature>
<evidence type="ECO:0000256" key="1">
    <source>
        <dbReference type="SAM" id="MobiDB-lite"/>
    </source>
</evidence>
<feature type="compositionally biased region" description="Basic and acidic residues" evidence="1">
    <location>
        <begin position="61"/>
        <end position="70"/>
    </location>
</feature>
<dbReference type="EMBL" id="CADCTB010000017">
    <property type="protein sequence ID" value="CAA9213863.1"/>
    <property type="molecule type" value="Genomic_DNA"/>
</dbReference>
<feature type="compositionally biased region" description="Polar residues" evidence="1">
    <location>
        <begin position="44"/>
        <end position="56"/>
    </location>
</feature>
<dbReference type="AlphaFoldDB" id="A0A6J4H7W3"/>
<accession>A0A6J4H7W3</accession>
<sequence length="70" mass="7601">GRDPLGRDQRVRPNRPDPALALRLLWPDGPVRKGIRRAREASWSAAQAGSNATEGPSSPVREPHGRGRGL</sequence>
<organism evidence="2">
    <name type="scientific">uncultured Acidimicrobiales bacterium</name>
    <dbReference type="NCBI Taxonomy" id="310071"/>
    <lineage>
        <taxon>Bacteria</taxon>
        <taxon>Bacillati</taxon>
        <taxon>Actinomycetota</taxon>
        <taxon>Acidimicrobiia</taxon>
        <taxon>Acidimicrobiales</taxon>
        <taxon>environmental samples</taxon>
    </lineage>
</organism>
<gene>
    <name evidence="2" type="ORF">AVDCRST_MAG10-274</name>
</gene>
<feature type="non-terminal residue" evidence="2">
    <location>
        <position position="1"/>
    </location>
</feature>
<feature type="non-terminal residue" evidence="2">
    <location>
        <position position="70"/>
    </location>
</feature>